<name>X0V8K4_9ZZZZ</name>
<feature type="transmembrane region" description="Helical" evidence="8">
    <location>
        <begin position="187"/>
        <end position="207"/>
    </location>
</feature>
<evidence type="ECO:0000256" key="8">
    <source>
        <dbReference type="SAM" id="Phobius"/>
    </source>
</evidence>
<proteinExistence type="inferred from homology"/>
<dbReference type="PANTHER" id="PTHR43057">
    <property type="entry name" value="ARSENITE EFFLUX TRANSPORTER"/>
    <property type="match status" value="1"/>
</dbReference>
<feature type="transmembrane region" description="Helical" evidence="8">
    <location>
        <begin position="12"/>
        <end position="34"/>
    </location>
</feature>
<dbReference type="GO" id="GO:0015105">
    <property type="term" value="F:arsenite transmembrane transporter activity"/>
    <property type="evidence" value="ECO:0007669"/>
    <property type="project" value="TreeGrafter"/>
</dbReference>
<dbReference type="EMBL" id="BARS01025747">
    <property type="protein sequence ID" value="GAG07702.1"/>
    <property type="molecule type" value="Genomic_DNA"/>
</dbReference>
<evidence type="ECO:0000256" key="1">
    <source>
        <dbReference type="ARBA" id="ARBA00004651"/>
    </source>
</evidence>
<comment type="caution">
    <text evidence="9">The sequence shown here is derived from an EMBL/GenBank/DDBJ whole genome shotgun (WGS) entry which is preliminary data.</text>
</comment>
<accession>X0V8K4</accession>
<feature type="transmembrane region" description="Helical" evidence="8">
    <location>
        <begin position="143"/>
        <end position="167"/>
    </location>
</feature>
<feature type="transmembrane region" description="Helical" evidence="8">
    <location>
        <begin position="40"/>
        <end position="62"/>
    </location>
</feature>
<keyword evidence="4" id="KW-1003">Cell membrane</keyword>
<keyword evidence="7 8" id="KW-0472">Membrane</keyword>
<keyword evidence="3" id="KW-0813">Transport</keyword>
<feature type="transmembrane region" description="Helical" evidence="8">
    <location>
        <begin position="82"/>
        <end position="106"/>
    </location>
</feature>
<dbReference type="PANTHER" id="PTHR43057:SF1">
    <property type="entry name" value="ARSENICAL-RESISTANCE PROTEIN 3"/>
    <property type="match status" value="1"/>
</dbReference>
<dbReference type="InterPro" id="IPR038770">
    <property type="entry name" value="Na+/solute_symporter_sf"/>
</dbReference>
<sequence length="225" mass="25368">MTTNRTKKLSFLDRFLTLWIFIAMGVGIGIGYFLPGATKIITSLQIGTTSIPIAIGLILMMYPPLAKVKYEELGGVFKNAKVLSLSLVQNWIIGPILMFILAIIFLHNHHEYMVGLILIGIARCIAMVIVWNDLAKGDTEYCAGLVAINSIFQVLFFSFYAYVFITILPKWFGIGDGTIVDISMKEIAKSVFIYLGIPFIAGIITRFSMIHFKDKKWYHEQFIPK</sequence>
<evidence type="ECO:0000256" key="7">
    <source>
        <dbReference type="ARBA" id="ARBA00023136"/>
    </source>
</evidence>
<evidence type="ECO:0000256" key="4">
    <source>
        <dbReference type="ARBA" id="ARBA00022475"/>
    </source>
</evidence>
<evidence type="ECO:0000256" key="3">
    <source>
        <dbReference type="ARBA" id="ARBA00022448"/>
    </source>
</evidence>
<dbReference type="NCBIfam" id="TIGR00832">
    <property type="entry name" value="acr3"/>
    <property type="match status" value="1"/>
</dbReference>
<comment type="similarity">
    <text evidence="2">Belongs to the arsenical resistance-3 (ACR3) (TC 2.A.59) family.</text>
</comment>
<dbReference type="Pfam" id="PF01758">
    <property type="entry name" value="SBF"/>
    <property type="match status" value="1"/>
</dbReference>
<organism evidence="9">
    <name type="scientific">marine sediment metagenome</name>
    <dbReference type="NCBI Taxonomy" id="412755"/>
    <lineage>
        <taxon>unclassified sequences</taxon>
        <taxon>metagenomes</taxon>
        <taxon>ecological metagenomes</taxon>
    </lineage>
</organism>
<feature type="non-terminal residue" evidence="9">
    <location>
        <position position="225"/>
    </location>
</feature>
<evidence type="ECO:0008006" key="10">
    <source>
        <dbReference type="Google" id="ProtNLM"/>
    </source>
</evidence>
<dbReference type="InterPro" id="IPR004706">
    <property type="entry name" value="Arsenical-R_Acr3"/>
</dbReference>
<evidence type="ECO:0000256" key="2">
    <source>
        <dbReference type="ARBA" id="ARBA00010110"/>
    </source>
</evidence>
<comment type="subcellular location">
    <subcellularLocation>
        <location evidence="1">Cell membrane</location>
        <topology evidence="1">Multi-pass membrane protein</topology>
    </subcellularLocation>
</comment>
<gene>
    <name evidence="9" type="ORF">S01H1_40648</name>
</gene>
<dbReference type="GO" id="GO:0005886">
    <property type="term" value="C:plasma membrane"/>
    <property type="evidence" value="ECO:0007669"/>
    <property type="project" value="UniProtKB-SubCell"/>
</dbReference>
<feature type="transmembrane region" description="Helical" evidence="8">
    <location>
        <begin position="112"/>
        <end position="131"/>
    </location>
</feature>
<evidence type="ECO:0000313" key="9">
    <source>
        <dbReference type="EMBL" id="GAG07702.1"/>
    </source>
</evidence>
<protein>
    <recommendedName>
        <fullName evidence="10">Arsenical-resistance protein</fullName>
    </recommendedName>
</protein>
<dbReference type="GO" id="GO:0015297">
    <property type="term" value="F:antiporter activity"/>
    <property type="evidence" value="ECO:0007669"/>
    <property type="project" value="InterPro"/>
</dbReference>
<reference evidence="9" key="1">
    <citation type="journal article" date="2014" name="Front. Microbiol.">
        <title>High frequency of phylogenetically diverse reductive dehalogenase-homologous genes in deep subseafloor sedimentary metagenomes.</title>
        <authorList>
            <person name="Kawai M."/>
            <person name="Futagami T."/>
            <person name="Toyoda A."/>
            <person name="Takaki Y."/>
            <person name="Nishi S."/>
            <person name="Hori S."/>
            <person name="Arai W."/>
            <person name="Tsubouchi T."/>
            <person name="Morono Y."/>
            <person name="Uchiyama I."/>
            <person name="Ito T."/>
            <person name="Fujiyama A."/>
            <person name="Inagaki F."/>
            <person name="Takami H."/>
        </authorList>
    </citation>
    <scope>NUCLEOTIDE SEQUENCE</scope>
    <source>
        <strain evidence="9">Expedition CK06-06</strain>
    </source>
</reference>
<dbReference type="Gene3D" id="1.20.1530.20">
    <property type="match status" value="1"/>
</dbReference>
<keyword evidence="6 8" id="KW-1133">Transmembrane helix</keyword>
<dbReference type="GO" id="GO:0015104">
    <property type="term" value="F:antimonite transmembrane transporter activity"/>
    <property type="evidence" value="ECO:0007669"/>
    <property type="project" value="TreeGrafter"/>
</dbReference>
<dbReference type="InterPro" id="IPR002657">
    <property type="entry name" value="BilAc:Na_symport/Acr3"/>
</dbReference>
<keyword evidence="5 8" id="KW-0812">Transmembrane</keyword>
<evidence type="ECO:0000256" key="6">
    <source>
        <dbReference type="ARBA" id="ARBA00022989"/>
    </source>
</evidence>
<evidence type="ECO:0000256" key="5">
    <source>
        <dbReference type="ARBA" id="ARBA00022692"/>
    </source>
</evidence>
<dbReference type="AlphaFoldDB" id="X0V8K4"/>